<dbReference type="AlphaFoldDB" id="A0A6M3KB20"/>
<evidence type="ECO:0000313" key="1">
    <source>
        <dbReference type="EMBL" id="QJA55604.1"/>
    </source>
</evidence>
<evidence type="ECO:0000313" key="2">
    <source>
        <dbReference type="EMBL" id="QJA79060.1"/>
    </source>
</evidence>
<reference evidence="2" key="1">
    <citation type="submission" date="2020-03" db="EMBL/GenBank/DDBJ databases">
        <title>The deep terrestrial virosphere.</title>
        <authorList>
            <person name="Holmfeldt K."/>
            <person name="Nilsson E."/>
            <person name="Simone D."/>
            <person name="Lopez-Fernandez M."/>
            <person name="Wu X."/>
            <person name="de Brujin I."/>
            <person name="Lundin D."/>
            <person name="Andersson A."/>
            <person name="Bertilsson S."/>
            <person name="Dopson M."/>
        </authorList>
    </citation>
    <scope>NUCLEOTIDE SEQUENCE</scope>
    <source>
        <strain evidence="2">MM415A00947</strain>
        <strain evidence="1">MM415B02028</strain>
    </source>
</reference>
<proteinExistence type="predicted"/>
<dbReference type="EMBL" id="MT141168">
    <property type="protein sequence ID" value="QJA55604.1"/>
    <property type="molecule type" value="Genomic_DNA"/>
</dbReference>
<name>A0A6M3KB20_9ZZZZ</name>
<accession>A0A6M3KB20</accession>
<protein>
    <submittedName>
        <fullName evidence="2">Uncharacterized protein</fullName>
    </submittedName>
</protein>
<organism evidence="2">
    <name type="scientific">viral metagenome</name>
    <dbReference type="NCBI Taxonomy" id="1070528"/>
    <lineage>
        <taxon>unclassified sequences</taxon>
        <taxon>metagenomes</taxon>
        <taxon>organismal metagenomes</taxon>
    </lineage>
</organism>
<gene>
    <name evidence="2" type="ORF">MM415A00947_0015</name>
    <name evidence="1" type="ORF">MM415B02028_0014</name>
</gene>
<sequence length="107" mass="12169">MKCNNYNDCQDDKKEIVTYCEIACTSPLKCTCRQGETDGKMTIDEAIEILKRRHGELEAPIDGEMKRALELGIQALEVVQKSRTKYSRSAIYLLPGEIDSRVNKREA</sequence>
<dbReference type="EMBL" id="MT142365">
    <property type="protein sequence ID" value="QJA79060.1"/>
    <property type="molecule type" value="Genomic_DNA"/>
</dbReference>